<reference evidence="2 5" key="2">
    <citation type="journal article" date="2020" name="Int. J. Med. Microbiol.">
        <title>Discovery of Paenibacillus larvae ERIC V: Phenotypic and genomic comparison to genotypes ERIC I-IV reveal different inventories of virulence factors which correlate with epidemiological prevalences of American Foulbrood.</title>
        <authorList>
            <person name="Beims H."/>
            <person name="Bunk B."/>
            <person name="Erler S."/>
            <person name="Mohr K.I."/>
            <person name="Sproer C."/>
            <person name="Pradella S."/>
            <person name="Gunther G."/>
            <person name="Rohde M."/>
            <person name="von der Ohe W."/>
            <person name="Steinert M."/>
        </authorList>
    </citation>
    <scope>NUCLEOTIDE SEQUENCE</scope>
    <source>
        <strain evidence="2">Eric_III</strain>
        <strain evidence="3">Eric_V</strain>
    </source>
</reference>
<proteinExistence type="predicted"/>
<dbReference type="InterPro" id="IPR027417">
    <property type="entry name" value="P-loop_NTPase"/>
</dbReference>
<accession>A0A2L1TMV2</accession>
<keyword evidence="2" id="KW-0067">ATP-binding</keyword>
<protein>
    <submittedName>
        <fullName evidence="2">ABC transporter, ATP-binding protein</fullName>
    </submittedName>
</protein>
<evidence type="ECO:0000313" key="3">
    <source>
        <dbReference type="EMBL" id="QHZ52111.1"/>
    </source>
</evidence>
<evidence type="ECO:0000313" key="2">
    <source>
        <dbReference type="EMBL" id="AVF26195.1"/>
    </source>
</evidence>
<feature type="domain" description="ABC transporter" evidence="1">
    <location>
        <begin position="5"/>
        <end position="39"/>
    </location>
</feature>
<organism evidence="2 4">
    <name type="scientific">Paenibacillus larvae subsp. larvae</name>
    <dbReference type="NCBI Taxonomy" id="147375"/>
    <lineage>
        <taxon>Bacteria</taxon>
        <taxon>Bacillati</taxon>
        <taxon>Bacillota</taxon>
        <taxon>Bacilli</taxon>
        <taxon>Bacillales</taxon>
        <taxon>Paenibacillaceae</taxon>
        <taxon>Paenibacillus</taxon>
    </lineage>
</organism>
<dbReference type="Pfam" id="PF00005">
    <property type="entry name" value="ABC_tran"/>
    <property type="match status" value="1"/>
</dbReference>
<dbReference type="GO" id="GO:0016887">
    <property type="term" value="F:ATP hydrolysis activity"/>
    <property type="evidence" value="ECO:0007669"/>
    <property type="project" value="InterPro"/>
</dbReference>
<dbReference type="EMBL" id="CP019655">
    <property type="protein sequence ID" value="AVF26195.1"/>
    <property type="molecule type" value="Genomic_DNA"/>
</dbReference>
<gene>
    <name evidence="2" type="ORF">ERICIII_02028</name>
    <name evidence="3" type="ORF">ERICV_02994</name>
</gene>
<dbReference type="PANTHER" id="PTHR24220">
    <property type="entry name" value="IMPORT ATP-BINDING PROTEIN"/>
    <property type="match status" value="1"/>
</dbReference>
<name>A0A2L1TMV2_9BACL</name>
<dbReference type="InterPro" id="IPR003439">
    <property type="entry name" value="ABC_transporter-like_ATP-bd"/>
</dbReference>
<evidence type="ECO:0000313" key="5">
    <source>
        <dbReference type="Proteomes" id="UP000464330"/>
    </source>
</evidence>
<dbReference type="GeneID" id="70761254"/>
<dbReference type="RefSeq" id="WP_023482562.1">
    <property type="nucleotide sequence ID" value="NZ_CP019651.1"/>
</dbReference>
<dbReference type="SUPFAM" id="SSF52540">
    <property type="entry name" value="P-loop containing nucleoside triphosphate hydrolases"/>
    <property type="match status" value="1"/>
</dbReference>
<accession>A0A8B6WV70</accession>
<dbReference type="GO" id="GO:0005524">
    <property type="term" value="F:ATP binding"/>
    <property type="evidence" value="ECO:0007669"/>
    <property type="project" value="UniProtKB-KW"/>
</dbReference>
<sequence length="108" mass="12243">MDKAYKKVEELSGGERQRVAIARALVQGARVIFADEPFSGLDPRSTEQIMKDFQYLAQKVKVTVLCSLHNVELAERFATRMWGIRDGKLVMDVAGRKLTVLEKNKIFS</sequence>
<evidence type="ECO:0000259" key="1">
    <source>
        <dbReference type="Pfam" id="PF00005"/>
    </source>
</evidence>
<dbReference type="STRING" id="147375.BXP28_06600"/>
<dbReference type="Proteomes" id="UP000239833">
    <property type="component" value="Chromosome"/>
</dbReference>
<dbReference type="EMBL" id="CP019717">
    <property type="protein sequence ID" value="QHZ52111.1"/>
    <property type="molecule type" value="Genomic_DNA"/>
</dbReference>
<dbReference type="AlphaFoldDB" id="A0A2L1TMV2"/>
<dbReference type="GO" id="GO:0022857">
    <property type="term" value="F:transmembrane transporter activity"/>
    <property type="evidence" value="ECO:0007669"/>
    <property type="project" value="TreeGrafter"/>
</dbReference>
<dbReference type="Proteomes" id="UP000464330">
    <property type="component" value="Chromosome"/>
</dbReference>
<dbReference type="GO" id="GO:0005886">
    <property type="term" value="C:plasma membrane"/>
    <property type="evidence" value="ECO:0007669"/>
    <property type="project" value="TreeGrafter"/>
</dbReference>
<evidence type="ECO:0000313" key="4">
    <source>
        <dbReference type="Proteomes" id="UP000239833"/>
    </source>
</evidence>
<dbReference type="Gene3D" id="3.40.50.300">
    <property type="entry name" value="P-loop containing nucleotide triphosphate hydrolases"/>
    <property type="match status" value="1"/>
</dbReference>
<reference evidence="4" key="1">
    <citation type="submission" date="2017-02" db="EMBL/GenBank/DDBJ databases">
        <title>Delineation of Paenibacillus larvae strains originating from foulbrood outbreaks.</title>
        <authorList>
            <person name="Beims H."/>
            <person name="Bunk B."/>
            <person name="Sproeer C."/>
            <person name="Mohr K.I."/>
            <person name="Pradella S."/>
            <person name="Guenther G."/>
            <person name="Rohde M."/>
            <person name="von der Ohe W."/>
            <person name="Steinert M."/>
        </authorList>
    </citation>
    <scope>NUCLEOTIDE SEQUENCE [LARGE SCALE GENOMIC DNA]</scope>
    <source>
        <strain evidence="4">Eric_III</strain>
    </source>
</reference>
<dbReference type="InterPro" id="IPR015854">
    <property type="entry name" value="ABC_transpr_LolD-like"/>
</dbReference>
<keyword evidence="2" id="KW-0547">Nucleotide-binding</keyword>
<accession>A0A6C0QU81</accession>